<evidence type="ECO:0000256" key="3">
    <source>
        <dbReference type="ARBA" id="ARBA00012054"/>
    </source>
</evidence>
<dbReference type="Proteomes" id="UP000645966">
    <property type="component" value="Unassembled WGS sequence"/>
</dbReference>
<evidence type="ECO:0000256" key="6">
    <source>
        <dbReference type="ARBA" id="ARBA00022777"/>
    </source>
</evidence>
<evidence type="ECO:0000256" key="4">
    <source>
        <dbReference type="ARBA" id="ARBA00022679"/>
    </source>
</evidence>
<dbReference type="GO" id="GO:0019521">
    <property type="term" value="P:D-gluconate metabolic process"/>
    <property type="evidence" value="ECO:0007669"/>
    <property type="project" value="UniProtKB-KW"/>
</dbReference>
<dbReference type="RefSeq" id="WP_198737801.1">
    <property type="nucleotide sequence ID" value="NZ_JAEIOS010000010.1"/>
</dbReference>
<dbReference type="CDD" id="cd02021">
    <property type="entry name" value="GntK"/>
    <property type="match status" value="1"/>
</dbReference>
<reference evidence="11" key="1">
    <citation type="submission" date="2020-12" db="EMBL/GenBank/DDBJ databases">
        <title>Genome public.</title>
        <authorList>
            <person name="Sun Q."/>
        </authorList>
    </citation>
    <scope>NUCLEOTIDE SEQUENCE</scope>
    <source>
        <strain evidence="11">CCM 8863</strain>
    </source>
</reference>
<gene>
    <name evidence="11" type="ORF">JDV75_03170</name>
</gene>
<dbReference type="InterPro" id="IPR027417">
    <property type="entry name" value="P-loop_NTPase"/>
</dbReference>
<keyword evidence="5 10" id="KW-0547">Nucleotide-binding</keyword>
<dbReference type="Pfam" id="PF13671">
    <property type="entry name" value="AAA_33"/>
    <property type="match status" value="1"/>
</dbReference>
<dbReference type="AlphaFoldDB" id="A0A934MA69"/>
<evidence type="ECO:0000256" key="10">
    <source>
        <dbReference type="RuleBase" id="RU363066"/>
    </source>
</evidence>
<dbReference type="GO" id="GO:0005737">
    <property type="term" value="C:cytoplasm"/>
    <property type="evidence" value="ECO:0007669"/>
    <property type="project" value="TreeGrafter"/>
</dbReference>
<comment type="caution">
    <text evidence="11">The sequence shown here is derived from an EMBL/GenBank/DDBJ whole genome shotgun (WGS) entry which is preliminary data.</text>
</comment>
<protein>
    <recommendedName>
        <fullName evidence="3 10">Gluconokinase</fullName>
        <ecNumber evidence="3 10">2.7.1.12</ecNumber>
    </recommendedName>
</protein>
<dbReference type="GO" id="GO:0005524">
    <property type="term" value="F:ATP binding"/>
    <property type="evidence" value="ECO:0007669"/>
    <property type="project" value="UniProtKB-KW"/>
</dbReference>
<name>A0A934MA69_9CORY</name>
<evidence type="ECO:0000256" key="2">
    <source>
        <dbReference type="ARBA" id="ARBA00008420"/>
    </source>
</evidence>
<dbReference type="PANTHER" id="PTHR43442">
    <property type="entry name" value="GLUCONOKINASE-RELATED"/>
    <property type="match status" value="1"/>
</dbReference>
<proteinExistence type="inferred from homology"/>
<dbReference type="Gene3D" id="3.40.50.300">
    <property type="entry name" value="P-loop containing nucleotide triphosphate hydrolases"/>
    <property type="match status" value="1"/>
</dbReference>
<dbReference type="SUPFAM" id="SSF52540">
    <property type="entry name" value="P-loop containing nucleoside triphosphate hydrolases"/>
    <property type="match status" value="1"/>
</dbReference>
<dbReference type="EMBL" id="JAEIOS010000010">
    <property type="protein sequence ID" value="MBI8988763.1"/>
    <property type="molecule type" value="Genomic_DNA"/>
</dbReference>
<evidence type="ECO:0000313" key="12">
    <source>
        <dbReference type="Proteomes" id="UP000645966"/>
    </source>
</evidence>
<dbReference type="NCBIfam" id="TIGR01313">
    <property type="entry name" value="therm_gnt_kin"/>
    <property type="match status" value="1"/>
</dbReference>
<evidence type="ECO:0000256" key="9">
    <source>
        <dbReference type="ARBA" id="ARBA00048090"/>
    </source>
</evidence>
<keyword evidence="4 10" id="KW-0808">Transferase</keyword>
<keyword evidence="8" id="KW-0311">Gluconate utilization</keyword>
<keyword evidence="12" id="KW-1185">Reference proteome</keyword>
<evidence type="ECO:0000313" key="11">
    <source>
        <dbReference type="EMBL" id="MBI8988763.1"/>
    </source>
</evidence>
<dbReference type="PANTHER" id="PTHR43442:SF3">
    <property type="entry name" value="GLUCONOKINASE-RELATED"/>
    <property type="match status" value="1"/>
</dbReference>
<keyword evidence="6 10" id="KW-0418">Kinase</keyword>
<dbReference type="FunFam" id="3.40.50.300:FF:000522">
    <property type="entry name" value="Gluconokinase"/>
    <property type="match status" value="1"/>
</dbReference>
<keyword evidence="7 10" id="KW-0067">ATP-binding</keyword>
<organism evidence="11 12">
    <name type="scientific">Corynebacterium meridianum</name>
    <dbReference type="NCBI Taxonomy" id="2765363"/>
    <lineage>
        <taxon>Bacteria</taxon>
        <taxon>Bacillati</taxon>
        <taxon>Actinomycetota</taxon>
        <taxon>Actinomycetes</taxon>
        <taxon>Mycobacteriales</taxon>
        <taxon>Corynebacteriaceae</taxon>
        <taxon>Corynebacterium</taxon>
    </lineage>
</organism>
<dbReference type="GO" id="GO:0046316">
    <property type="term" value="F:gluconokinase activity"/>
    <property type="evidence" value="ECO:0007669"/>
    <property type="project" value="UniProtKB-EC"/>
</dbReference>
<evidence type="ECO:0000256" key="8">
    <source>
        <dbReference type="ARBA" id="ARBA00023064"/>
    </source>
</evidence>
<evidence type="ECO:0000256" key="5">
    <source>
        <dbReference type="ARBA" id="ARBA00022741"/>
    </source>
</evidence>
<accession>A0A934MA69</accession>
<comment type="catalytic activity">
    <reaction evidence="9 10">
        <text>D-gluconate + ATP = 6-phospho-D-gluconate + ADP + H(+)</text>
        <dbReference type="Rhea" id="RHEA:19433"/>
        <dbReference type="ChEBI" id="CHEBI:15378"/>
        <dbReference type="ChEBI" id="CHEBI:18391"/>
        <dbReference type="ChEBI" id="CHEBI:30616"/>
        <dbReference type="ChEBI" id="CHEBI:58759"/>
        <dbReference type="ChEBI" id="CHEBI:456216"/>
        <dbReference type="EC" id="2.7.1.12"/>
    </reaction>
</comment>
<comment type="similarity">
    <text evidence="2 10">Belongs to the gluconokinase GntK/GntV family.</text>
</comment>
<sequence length="189" mass="20200">MRGESGPVVRAGHLPPDHVVVMGVSGCGKTTVARAYAEACGLEMIDADDLHSAENVRKMACGQPLNDGDRHPWLLAVRDWMTSRATSGASTAVACSALRRSYREILAGAEGSVWFIHLTADPALTRKRLDERTGHFMTAALLESQLETLEPLADGEPGITVENVGTVEDVVSVVRRATGRSPRGRRVGG</sequence>
<dbReference type="InterPro" id="IPR006001">
    <property type="entry name" value="Therm_gnt_kin"/>
</dbReference>
<dbReference type="EC" id="2.7.1.12" evidence="3 10"/>
<evidence type="ECO:0000256" key="1">
    <source>
        <dbReference type="ARBA" id="ARBA00004761"/>
    </source>
</evidence>
<evidence type="ECO:0000256" key="7">
    <source>
        <dbReference type="ARBA" id="ARBA00022840"/>
    </source>
</evidence>
<comment type="pathway">
    <text evidence="1">Carbohydrate acid metabolism.</text>
</comment>